<dbReference type="GeneID" id="76994801"/>
<reference evidence="2 5" key="2">
    <citation type="submission" date="2022-05" db="EMBL/GenBank/DDBJ databases">
        <title>Genome Sequencing of Bee-Associated Microbes.</title>
        <authorList>
            <person name="Dunlap C."/>
        </authorList>
    </citation>
    <scope>NUCLEOTIDE SEQUENCE [LARGE SCALE GENOMIC DNA]</scope>
    <source>
        <strain evidence="2 5">NRRL B-14613</strain>
    </source>
</reference>
<evidence type="ECO:0000256" key="1">
    <source>
        <dbReference type="SAM" id="Phobius"/>
    </source>
</evidence>
<evidence type="ECO:0000313" key="5">
    <source>
        <dbReference type="Proteomes" id="UP001209276"/>
    </source>
</evidence>
<proteinExistence type="predicted"/>
<keyword evidence="1" id="KW-0472">Membrane</keyword>
<dbReference type="Proteomes" id="UP000315377">
    <property type="component" value="Chromosome"/>
</dbReference>
<keyword evidence="1" id="KW-0812">Transmembrane</keyword>
<dbReference type="EMBL" id="CP041405">
    <property type="protein sequence ID" value="QDM42451.1"/>
    <property type="molecule type" value="Genomic_DNA"/>
</dbReference>
<evidence type="ECO:0000313" key="2">
    <source>
        <dbReference type="EMBL" id="MCY9610918.1"/>
    </source>
</evidence>
<dbReference type="AlphaFoldDB" id="A0AAP9DTQ0"/>
<accession>A0AAP9DTQ0</accession>
<gene>
    <name evidence="3" type="ORF">FLT43_02230</name>
    <name evidence="2" type="ORF">M5W83_27615</name>
</gene>
<name>A0AAP9DTQ0_PANTH</name>
<dbReference type="RefSeq" id="WP_087443536.1">
    <property type="nucleotide sequence ID" value="NZ_CABMNB010000036.1"/>
</dbReference>
<dbReference type="Proteomes" id="UP001209276">
    <property type="component" value="Unassembled WGS sequence"/>
</dbReference>
<reference evidence="3 4" key="1">
    <citation type="submission" date="2019-07" db="EMBL/GenBank/DDBJ databases">
        <title>Paenibacillus thiaminolyticus NRRL B-4156.</title>
        <authorList>
            <person name="Hehnly C."/>
            <person name="Zhang L."/>
        </authorList>
    </citation>
    <scope>NUCLEOTIDE SEQUENCE [LARGE SCALE GENOMIC DNA]</scope>
    <source>
        <strain evidence="3 4">NRRL B-4156</strain>
    </source>
</reference>
<protein>
    <submittedName>
        <fullName evidence="3">Uncharacterized protein</fullName>
    </submittedName>
</protein>
<dbReference type="EMBL" id="JAMDMM010000066">
    <property type="protein sequence ID" value="MCY9610918.1"/>
    <property type="molecule type" value="Genomic_DNA"/>
</dbReference>
<feature type="transmembrane region" description="Helical" evidence="1">
    <location>
        <begin position="12"/>
        <end position="30"/>
    </location>
</feature>
<evidence type="ECO:0000313" key="3">
    <source>
        <dbReference type="EMBL" id="QDM42451.1"/>
    </source>
</evidence>
<keyword evidence="5" id="KW-1185">Reference proteome</keyword>
<evidence type="ECO:0000313" key="4">
    <source>
        <dbReference type="Proteomes" id="UP000315377"/>
    </source>
</evidence>
<keyword evidence="1" id="KW-1133">Transmembrane helix</keyword>
<organism evidence="3 4">
    <name type="scientific">Paenibacillus thiaminolyticus</name>
    <name type="common">Bacillus thiaminolyticus</name>
    <dbReference type="NCBI Taxonomy" id="49283"/>
    <lineage>
        <taxon>Bacteria</taxon>
        <taxon>Bacillati</taxon>
        <taxon>Bacillota</taxon>
        <taxon>Bacilli</taxon>
        <taxon>Bacillales</taxon>
        <taxon>Paenibacillaceae</taxon>
        <taxon>Paenibacillus</taxon>
    </lineage>
</organism>
<sequence length="200" mass="22726">MPYGEFTKIRQGLLLLTGAVLQLIITALHLDQRFKRERDLLAYHRTKQIELLNQLYEIIHLRIGTLFGCGQLTPSDSEIKEMKVLEAWISELLIELLNLSDIGELPKQPYILSLERLRNKLIPSSVIPGVSPAANALSVPSKKSPEVYVEREKITKSVVNPILHWTKEKSKTTQVTSKKKARKAVNTLKIQIGTQMYTVE</sequence>